<dbReference type="InterPro" id="IPR051410">
    <property type="entry name" value="Ferric/Cupric_Reductase"/>
</dbReference>
<dbReference type="InterPro" id="IPR017927">
    <property type="entry name" value="FAD-bd_FR_type"/>
</dbReference>
<organism evidence="16 17">
    <name type="scientific">Lasallia pustulata</name>
    <dbReference type="NCBI Taxonomy" id="136370"/>
    <lineage>
        <taxon>Eukaryota</taxon>
        <taxon>Fungi</taxon>
        <taxon>Dikarya</taxon>
        <taxon>Ascomycota</taxon>
        <taxon>Pezizomycotina</taxon>
        <taxon>Lecanoromycetes</taxon>
        <taxon>OSLEUM clade</taxon>
        <taxon>Umbilicariomycetidae</taxon>
        <taxon>Umbilicariales</taxon>
        <taxon>Umbilicariaceae</taxon>
        <taxon>Lasallia</taxon>
    </lineage>
</organism>
<evidence type="ECO:0000313" key="16">
    <source>
        <dbReference type="EMBL" id="SLM41320.1"/>
    </source>
</evidence>
<feature type="domain" description="FAD-binding FR-type" evidence="15">
    <location>
        <begin position="381"/>
        <end position="494"/>
    </location>
</feature>
<dbReference type="SUPFAM" id="SSF63380">
    <property type="entry name" value="Riboflavin synthase domain-like"/>
    <property type="match status" value="1"/>
</dbReference>
<dbReference type="InterPro" id="IPR017938">
    <property type="entry name" value="Riboflavin_synthase-like_b-brl"/>
</dbReference>
<keyword evidence="6 14" id="KW-0812">Transmembrane</keyword>
<keyword evidence="8 14" id="KW-1133">Transmembrane helix</keyword>
<proteinExistence type="inferred from homology"/>
<evidence type="ECO:0000256" key="7">
    <source>
        <dbReference type="ARBA" id="ARBA00022982"/>
    </source>
</evidence>
<evidence type="ECO:0000256" key="8">
    <source>
        <dbReference type="ARBA" id="ARBA00022989"/>
    </source>
</evidence>
<evidence type="ECO:0000256" key="5">
    <source>
        <dbReference type="ARBA" id="ARBA00022475"/>
    </source>
</evidence>
<feature type="transmembrane region" description="Helical" evidence="14">
    <location>
        <begin position="255"/>
        <end position="276"/>
    </location>
</feature>
<feature type="transmembrane region" description="Helical" evidence="14">
    <location>
        <begin position="178"/>
        <end position="198"/>
    </location>
</feature>
<dbReference type="GO" id="GO:0006879">
    <property type="term" value="P:intracellular iron ion homeostasis"/>
    <property type="evidence" value="ECO:0007669"/>
    <property type="project" value="TreeGrafter"/>
</dbReference>
<keyword evidence="4" id="KW-0813">Transport</keyword>
<dbReference type="GO" id="GO:0005886">
    <property type="term" value="C:plasma membrane"/>
    <property type="evidence" value="ECO:0007669"/>
    <property type="project" value="UniProtKB-SubCell"/>
</dbReference>
<evidence type="ECO:0000256" key="13">
    <source>
        <dbReference type="SAM" id="MobiDB-lite"/>
    </source>
</evidence>
<evidence type="ECO:0000256" key="2">
    <source>
        <dbReference type="ARBA" id="ARBA00006278"/>
    </source>
</evidence>
<evidence type="ECO:0000313" key="17">
    <source>
        <dbReference type="Proteomes" id="UP000192927"/>
    </source>
</evidence>
<keyword evidence="11 14" id="KW-0472">Membrane</keyword>
<dbReference type="Pfam" id="PF01794">
    <property type="entry name" value="Ferric_reduct"/>
    <property type="match status" value="1"/>
</dbReference>
<reference evidence="17" key="1">
    <citation type="submission" date="2017-03" db="EMBL/GenBank/DDBJ databases">
        <authorList>
            <person name="Sharma R."/>
            <person name="Thines M."/>
        </authorList>
    </citation>
    <scope>NUCLEOTIDE SEQUENCE [LARGE SCALE GENOMIC DNA]</scope>
</reference>
<keyword evidence="17" id="KW-1185">Reference proteome</keyword>
<comment type="similarity">
    <text evidence="2">Belongs to the ferric reductase (FRE) family.</text>
</comment>
<dbReference type="InterPro" id="IPR013130">
    <property type="entry name" value="Fe3_Rdtase_TM_dom"/>
</dbReference>
<evidence type="ECO:0000256" key="9">
    <source>
        <dbReference type="ARBA" id="ARBA00023002"/>
    </source>
</evidence>
<dbReference type="GO" id="GO:0052851">
    <property type="term" value="F:ferric-chelate reductase (NADPH) activity"/>
    <property type="evidence" value="ECO:0007669"/>
    <property type="project" value="UniProtKB-EC"/>
</dbReference>
<dbReference type="InterPro" id="IPR039261">
    <property type="entry name" value="FNR_nucleotide-bd"/>
</dbReference>
<dbReference type="Pfam" id="PF08022">
    <property type="entry name" value="FAD_binding_8"/>
    <property type="match status" value="1"/>
</dbReference>
<feature type="transmembrane region" description="Helical" evidence="14">
    <location>
        <begin position="297"/>
        <end position="319"/>
    </location>
</feature>
<dbReference type="Gene3D" id="2.40.30.10">
    <property type="entry name" value="Translation factors"/>
    <property type="match status" value="1"/>
</dbReference>
<dbReference type="EMBL" id="FWEW01003824">
    <property type="protein sequence ID" value="SLM41320.1"/>
    <property type="molecule type" value="Genomic_DNA"/>
</dbReference>
<dbReference type="Pfam" id="PF08030">
    <property type="entry name" value="NAD_binding_6"/>
    <property type="match status" value="1"/>
</dbReference>
<sequence length="692" mass="76946">MARKRSIIATDQIPIKIALDSAEKLERYHQKDDADATTSESSSRSDVPGLVGQLFSPRSIKMDMMTPDPALANLPLSDPRCNSEACNAFYAGENASQAAVSWAFQGEYARWTTWYYLALIFLFTAVYAYHWWNERSPRSVRNSPTKRSTLEAITALLRSVSYQRFSGRIADTLGLPSWGSILVILGTATLAAIAMFAVRPYYRERDGYGSPPLAIRSGMMSLALTPIIVALAGKFNVVTLLTGIGHEKLNTMHRYLAWICFALAVAHTVPFFVAPLKDGGLQQLKKDFYTGGTTNELYNGAPTLAMLFFLVAFSIPYIRHSVYELFAYSHILAAIVYFGVMLWHTADNLHSWRYLWATLAVYLFSVFGRIFYKTSAFSVKGNWFQTFPCAVHRLPADMMKLDVLVPAQYTWRPGQHCFLRFPSIAPLDNHPFTIASIPQRSELGEAKIEDRNTLSFMVRKHSGFTRRLLHYIDSHTDIAPGVIVDGPYGGLPRALENAYDSVILVAGGGGITSSVPWLLHFSKKMKDQQCPVVTQHIRLIWVVKHQANLHWMAEEISRAQADSVPGFLSLDFHVTRETANLSGESSLAASPAGATNGHVHALNDEISTTSNDEKLSNSTMEATSFLGESIHYGRPQLKTLLPALITAPRTAVLCCGPESLKIDISNAVALVQKRVLRGELREVLLHTETFGW</sequence>
<feature type="transmembrane region" description="Helical" evidence="14">
    <location>
        <begin position="114"/>
        <end position="132"/>
    </location>
</feature>
<keyword evidence="7" id="KW-0249">Electron transport</keyword>
<dbReference type="Gene3D" id="3.40.50.80">
    <property type="entry name" value="Nucleotide-binding domain of ferredoxin-NADP reductase (FNR) module"/>
    <property type="match status" value="1"/>
</dbReference>
<comment type="catalytic activity">
    <reaction evidence="12">
        <text>2 a Fe(II)-siderophore + NADP(+) + H(+) = 2 a Fe(III)-siderophore + NADPH</text>
        <dbReference type="Rhea" id="RHEA:28795"/>
        <dbReference type="Rhea" id="RHEA-COMP:11342"/>
        <dbReference type="Rhea" id="RHEA-COMP:11344"/>
        <dbReference type="ChEBI" id="CHEBI:15378"/>
        <dbReference type="ChEBI" id="CHEBI:29033"/>
        <dbReference type="ChEBI" id="CHEBI:29034"/>
        <dbReference type="ChEBI" id="CHEBI:57783"/>
        <dbReference type="ChEBI" id="CHEBI:58349"/>
        <dbReference type="EC" id="1.16.1.9"/>
    </reaction>
</comment>
<dbReference type="AlphaFoldDB" id="A0A1W5DEC3"/>
<accession>A0A1W5DEC3</accession>
<evidence type="ECO:0000256" key="3">
    <source>
        <dbReference type="ARBA" id="ARBA00012668"/>
    </source>
</evidence>
<evidence type="ECO:0000259" key="15">
    <source>
        <dbReference type="PROSITE" id="PS51384"/>
    </source>
</evidence>
<evidence type="ECO:0000256" key="1">
    <source>
        <dbReference type="ARBA" id="ARBA00004651"/>
    </source>
</evidence>
<dbReference type="PANTHER" id="PTHR32361:SF23">
    <property type="entry name" value="FERRIC-CHELATE REDUCTASE"/>
    <property type="match status" value="1"/>
</dbReference>
<feature type="compositionally biased region" description="Low complexity" evidence="13">
    <location>
        <begin position="36"/>
        <end position="46"/>
    </location>
</feature>
<keyword evidence="5" id="KW-1003">Cell membrane</keyword>
<dbReference type="InterPro" id="IPR013121">
    <property type="entry name" value="Fe_red_NAD-bd_6"/>
</dbReference>
<keyword evidence="10" id="KW-0406">Ion transport</keyword>
<feature type="transmembrane region" description="Helical" evidence="14">
    <location>
        <begin position="325"/>
        <end position="342"/>
    </location>
</feature>
<dbReference type="PANTHER" id="PTHR32361">
    <property type="entry name" value="FERRIC/CUPRIC REDUCTASE TRANSMEMBRANE COMPONENT"/>
    <property type="match status" value="1"/>
</dbReference>
<dbReference type="SUPFAM" id="SSF52343">
    <property type="entry name" value="Ferredoxin reductase-like, C-terminal NADP-linked domain"/>
    <property type="match status" value="1"/>
</dbReference>
<evidence type="ECO:0000256" key="11">
    <source>
        <dbReference type="ARBA" id="ARBA00023136"/>
    </source>
</evidence>
<evidence type="ECO:0000256" key="10">
    <source>
        <dbReference type="ARBA" id="ARBA00023065"/>
    </source>
</evidence>
<name>A0A1W5DEC3_9LECA</name>
<dbReference type="GO" id="GO:0006826">
    <property type="term" value="P:iron ion transport"/>
    <property type="evidence" value="ECO:0007669"/>
    <property type="project" value="TreeGrafter"/>
</dbReference>
<evidence type="ECO:0000256" key="14">
    <source>
        <dbReference type="SAM" id="Phobius"/>
    </source>
</evidence>
<evidence type="ECO:0000256" key="6">
    <source>
        <dbReference type="ARBA" id="ARBA00022692"/>
    </source>
</evidence>
<feature type="transmembrane region" description="Helical" evidence="14">
    <location>
        <begin position="219"/>
        <end position="243"/>
    </location>
</feature>
<protein>
    <recommendedName>
        <fullName evidence="3">ferric-chelate reductase (NADPH)</fullName>
        <ecNumber evidence="3">1.16.1.9</ecNumber>
    </recommendedName>
</protein>
<dbReference type="SFLD" id="SFLDG01168">
    <property type="entry name" value="Ferric_reductase_subgroup_(FRE"/>
    <property type="match status" value="1"/>
</dbReference>
<evidence type="ECO:0000256" key="12">
    <source>
        <dbReference type="ARBA" id="ARBA00048483"/>
    </source>
</evidence>
<dbReference type="EC" id="1.16.1.9" evidence="3"/>
<dbReference type="SFLD" id="SFLDS00052">
    <property type="entry name" value="Ferric_Reductase_Domain"/>
    <property type="match status" value="1"/>
</dbReference>
<dbReference type="InterPro" id="IPR013112">
    <property type="entry name" value="FAD-bd_8"/>
</dbReference>
<dbReference type="CDD" id="cd06186">
    <property type="entry name" value="NOX_Duox_like_FAD_NADP"/>
    <property type="match status" value="1"/>
</dbReference>
<feature type="region of interest" description="Disordered" evidence="13">
    <location>
        <begin position="28"/>
        <end position="50"/>
    </location>
</feature>
<comment type="subcellular location">
    <subcellularLocation>
        <location evidence="1">Cell membrane</location>
        <topology evidence="1">Multi-pass membrane protein</topology>
    </subcellularLocation>
</comment>
<dbReference type="PROSITE" id="PS51384">
    <property type="entry name" value="FAD_FR"/>
    <property type="match status" value="1"/>
</dbReference>
<feature type="transmembrane region" description="Helical" evidence="14">
    <location>
        <begin position="354"/>
        <end position="372"/>
    </location>
</feature>
<evidence type="ECO:0000256" key="4">
    <source>
        <dbReference type="ARBA" id="ARBA00022448"/>
    </source>
</evidence>
<dbReference type="Proteomes" id="UP000192927">
    <property type="component" value="Unassembled WGS sequence"/>
</dbReference>
<keyword evidence="9" id="KW-0560">Oxidoreductase</keyword>
<dbReference type="GO" id="GO:0015677">
    <property type="term" value="P:copper ion import"/>
    <property type="evidence" value="ECO:0007669"/>
    <property type="project" value="TreeGrafter"/>
</dbReference>